<dbReference type="GO" id="GO:0006000">
    <property type="term" value="P:fructose metabolic process"/>
    <property type="evidence" value="ECO:0007669"/>
    <property type="project" value="InterPro"/>
</dbReference>
<dbReference type="WBParaSite" id="SMUV_0000366801-mRNA-1">
    <property type="protein sequence ID" value="SMUV_0000366801-mRNA-1"/>
    <property type="gene ID" value="SMUV_0000366801"/>
</dbReference>
<evidence type="ECO:0000256" key="2">
    <source>
        <dbReference type="ARBA" id="ARBA00022741"/>
    </source>
</evidence>
<evidence type="ECO:0000259" key="7">
    <source>
        <dbReference type="Pfam" id="PF01591"/>
    </source>
</evidence>
<dbReference type="FunFam" id="3.40.50.300:FF:000644">
    <property type="entry name" value="GpmB, Fructose-2,6-bisphosphatase"/>
    <property type="match status" value="1"/>
</dbReference>
<dbReference type="InterPro" id="IPR013078">
    <property type="entry name" value="His_Pase_superF_clade-1"/>
</dbReference>
<dbReference type="InterPro" id="IPR029033">
    <property type="entry name" value="His_PPase_superfam"/>
</dbReference>
<dbReference type="STRING" id="451379.A0A0N5AH34"/>
<dbReference type="SUPFAM" id="SSF52540">
    <property type="entry name" value="P-loop containing nucleoside triphosphate hydrolases"/>
    <property type="match status" value="1"/>
</dbReference>
<feature type="active site" description="Tele-phosphohistidine intermediate" evidence="4">
    <location>
        <position position="239"/>
    </location>
</feature>
<dbReference type="Pfam" id="PF01591">
    <property type="entry name" value="6PF2K"/>
    <property type="match status" value="1"/>
</dbReference>
<feature type="binding site" evidence="5">
    <location>
        <position position="292"/>
    </location>
    <ligand>
        <name>substrate</name>
    </ligand>
</feature>
<dbReference type="PANTHER" id="PTHR10606:SF44">
    <property type="entry name" value="6-PHOSPHOFRUCTO 2-KINASE_FRUCTOSE 2,6-BISPHOSPHATASE LONG FORM"/>
    <property type="match status" value="1"/>
</dbReference>
<dbReference type="InterPro" id="IPR013079">
    <property type="entry name" value="6Phosfructo_kin"/>
</dbReference>
<evidence type="ECO:0000256" key="1">
    <source>
        <dbReference type="ARBA" id="ARBA00008408"/>
    </source>
</evidence>
<protein>
    <submittedName>
        <fullName evidence="9">6PF2K domain-containing protein</fullName>
    </submittedName>
</protein>
<organism evidence="8 9">
    <name type="scientific">Syphacia muris</name>
    <dbReference type="NCBI Taxonomy" id="451379"/>
    <lineage>
        <taxon>Eukaryota</taxon>
        <taxon>Metazoa</taxon>
        <taxon>Ecdysozoa</taxon>
        <taxon>Nematoda</taxon>
        <taxon>Chromadorea</taxon>
        <taxon>Rhabditida</taxon>
        <taxon>Spirurina</taxon>
        <taxon>Oxyuridomorpha</taxon>
        <taxon>Oxyuroidea</taxon>
        <taxon>Oxyuridae</taxon>
        <taxon>Syphacia</taxon>
    </lineage>
</organism>
<dbReference type="GO" id="GO:0004331">
    <property type="term" value="F:fructose-2,6-bisphosphate 2-phosphatase activity"/>
    <property type="evidence" value="ECO:0007669"/>
    <property type="project" value="TreeGrafter"/>
</dbReference>
<keyword evidence="2" id="KW-0547">Nucleotide-binding</keyword>
<dbReference type="GO" id="GO:0005829">
    <property type="term" value="C:cytosol"/>
    <property type="evidence" value="ECO:0007669"/>
    <property type="project" value="TreeGrafter"/>
</dbReference>
<feature type="binding site" evidence="5">
    <location>
        <begin position="238"/>
        <end position="245"/>
    </location>
    <ligand>
        <name>substrate</name>
    </ligand>
</feature>
<proteinExistence type="inferred from homology"/>
<name>A0A0N5AH34_9BILA</name>
<evidence type="ECO:0000313" key="8">
    <source>
        <dbReference type="Proteomes" id="UP000046393"/>
    </source>
</evidence>
<evidence type="ECO:0000256" key="6">
    <source>
        <dbReference type="SAM" id="MobiDB-lite"/>
    </source>
</evidence>
<dbReference type="PRINTS" id="PR00991">
    <property type="entry name" value="6PFRUCTKNASE"/>
</dbReference>
<dbReference type="GO" id="GO:0005524">
    <property type="term" value="F:ATP binding"/>
    <property type="evidence" value="ECO:0007669"/>
    <property type="project" value="UniProtKB-KW"/>
</dbReference>
<feature type="domain" description="6-phosphofructo-2-kinase" evidence="7">
    <location>
        <begin position="37"/>
        <end position="231"/>
    </location>
</feature>
<dbReference type="InterPro" id="IPR003094">
    <property type="entry name" value="6Pfruct_kin"/>
</dbReference>
<reference evidence="9" key="1">
    <citation type="submission" date="2017-02" db="UniProtKB">
        <authorList>
            <consortium name="WormBaseParasite"/>
        </authorList>
    </citation>
    <scope>IDENTIFICATION</scope>
</reference>
<dbReference type="PIRSF" id="PIRSF000709">
    <property type="entry name" value="6PFK_2-Ptase"/>
    <property type="match status" value="1"/>
</dbReference>
<dbReference type="PROSITE" id="PS00175">
    <property type="entry name" value="PG_MUTASE"/>
    <property type="match status" value="1"/>
</dbReference>
<evidence type="ECO:0000256" key="3">
    <source>
        <dbReference type="ARBA" id="ARBA00022840"/>
    </source>
</evidence>
<dbReference type="Gene3D" id="3.40.50.1240">
    <property type="entry name" value="Phosphoglycerate mutase-like"/>
    <property type="match status" value="1"/>
</dbReference>
<dbReference type="PANTHER" id="PTHR10606">
    <property type="entry name" value="6-PHOSPHOFRUCTO-2-KINASE/FRUCTOSE-2,6-BISPHOSPHATASE"/>
    <property type="match status" value="1"/>
</dbReference>
<dbReference type="Pfam" id="PF00300">
    <property type="entry name" value="His_Phos_1"/>
    <property type="match status" value="1"/>
</dbReference>
<evidence type="ECO:0000256" key="4">
    <source>
        <dbReference type="PIRSR" id="PIRSR613078-1"/>
    </source>
</evidence>
<feature type="region of interest" description="Disordered" evidence="6">
    <location>
        <begin position="1"/>
        <end position="22"/>
    </location>
</feature>
<comment type="similarity">
    <text evidence="1">In the C-terminal section; belongs to the phosphoglycerate mutase family.</text>
</comment>
<dbReference type="Gene3D" id="3.40.50.300">
    <property type="entry name" value="P-loop containing nucleotide triphosphate hydrolases"/>
    <property type="match status" value="1"/>
</dbReference>
<dbReference type="SUPFAM" id="SSF53254">
    <property type="entry name" value="Phosphoglycerate mutase-like"/>
    <property type="match status" value="1"/>
</dbReference>
<evidence type="ECO:0000313" key="9">
    <source>
        <dbReference type="WBParaSite" id="SMUV_0000366801-mRNA-1"/>
    </source>
</evidence>
<dbReference type="Proteomes" id="UP000046393">
    <property type="component" value="Unplaced"/>
</dbReference>
<dbReference type="SMART" id="SM00855">
    <property type="entry name" value="PGAM"/>
    <property type="match status" value="1"/>
</dbReference>
<keyword evidence="3" id="KW-0067">ATP-binding</keyword>
<feature type="compositionally biased region" description="Basic and acidic residues" evidence="6">
    <location>
        <begin position="1"/>
        <end position="13"/>
    </location>
</feature>
<dbReference type="GO" id="GO:0003873">
    <property type="term" value="F:6-phosphofructo-2-kinase activity"/>
    <property type="evidence" value="ECO:0007669"/>
    <property type="project" value="InterPro"/>
</dbReference>
<dbReference type="GO" id="GO:0006003">
    <property type="term" value="P:fructose 2,6-bisphosphate metabolic process"/>
    <property type="evidence" value="ECO:0007669"/>
    <property type="project" value="InterPro"/>
</dbReference>
<accession>A0A0N5AH34</accession>
<dbReference type="InterPro" id="IPR001345">
    <property type="entry name" value="PG/BPGM_mutase_AS"/>
</dbReference>
<feature type="active site" description="Proton donor/acceptor" evidence="4">
    <location>
        <position position="315"/>
    </location>
</feature>
<sequence length="459" mass="52796">MTGERVLQERNESISRNPRKRMMTISGNDSSLDPVHLPNVIVMVGLPARVFNVGDYRRDLASDAAHGASASFFSPDNQQALIVRQESARRALNDLGKYLDSGSGSVAIFDATNTTRERRKWITEFCSERHYRLFFVESICDDKKIIDSNITDVKFNSPDYKGLMTEDQAREDFINRINNYKKAYEPLDEIYDATSSFIKVINAGRSFYVNNVNGHVQSRVVYFLMNIHLLPRSIYLTRHGESEYNVVGRIGGDSPLSVDGQKYAASLVEFFEKEKATKNVTDLRIWSSQKIRSAQTAQRLMPLATNIEYLKSLDEIDAGVCEGLTQENIEERYPVQTVEREQDMYHYRFPSGESYEDVVARLEPVIMELERQTNVLVIAHKAVLRCILAYFDERPLDELPYIAMPLHVLIKLTPKAYGCETKFYHFRISENTGEGEVNFFYSRKLKMYYIFLILVGTNY</sequence>
<dbReference type="AlphaFoldDB" id="A0A0N5AH34"/>
<dbReference type="InterPro" id="IPR027417">
    <property type="entry name" value="P-loop_NTPase"/>
</dbReference>
<evidence type="ECO:0000256" key="5">
    <source>
        <dbReference type="PIRSR" id="PIRSR613078-2"/>
    </source>
</evidence>
<dbReference type="CDD" id="cd07067">
    <property type="entry name" value="HP_PGM_like"/>
    <property type="match status" value="1"/>
</dbReference>
<keyword evidence="8" id="KW-1185">Reference proteome</keyword>